<dbReference type="AlphaFoldDB" id="A0A834MAE4"/>
<dbReference type="EMBL" id="JAACXV010000415">
    <property type="protein sequence ID" value="KAF7277706.1"/>
    <property type="molecule type" value="Genomic_DNA"/>
</dbReference>
<reference evidence="1" key="1">
    <citation type="submission" date="2020-08" db="EMBL/GenBank/DDBJ databases">
        <title>Genome sequencing and assembly of the red palm weevil Rhynchophorus ferrugineus.</title>
        <authorList>
            <person name="Dias G.B."/>
            <person name="Bergman C.M."/>
            <person name="Manee M."/>
        </authorList>
    </citation>
    <scope>NUCLEOTIDE SEQUENCE</scope>
    <source>
        <strain evidence="1">AA-2017</strain>
        <tissue evidence="1">Whole larva</tissue>
    </source>
</reference>
<gene>
    <name evidence="1" type="ORF">GWI33_009317</name>
</gene>
<comment type="caution">
    <text evidence="1">The sequence shown here is derived from an EMBL/GenBank/DDBJ whole genome shotgun (WGS) entry which is preliminary data.</text>
</comment>
<proteinExistence type="predicted"/>
<name>A0A834MAE4_RHYFE</name>
<evidence type="ECO:0000313" key="2">
    <source>
        <dbReference type="Proteomes" id="UP000625711"/>
    </source>
</evidence>
<keyword evidence="2" id="KW-1185">Reference proteome</keyword>
<accession>A0A834MAE4</accession>
<protein>
    <submittedName>
        <fullName evidence="1">Uncharacterized protein</fullName>
    </submittedName>
</protein>
<evidence type="ECO:0000313" key="1">
    <source>
        <dbReference type="EMBL" id="KAF7277706.1"/>
    </source>
</evidence>
<dbReference type="Proteomes" id="UP000625711">
    <property type="component" value="Unassembled WGS sequence"/>
</dbReference>
<organism evidence="1 2">
    <name type="scientific">Rhynchophorus ferrugineus</name>
    <name type="common">Red palm weevil</name>
    <name type="synonym">Curculio ferrugineus</name>
    <dbReference type="NCBI Taxonomy" id="354439"/>
    <lineage>
        <taxon>Eukaryota</taxon>
        <taxon>Metazoa</taxon>
        <taxon>Ecdysozoa</taxon>
        <taxon>Arthropoda</taxon>
        <taxon>Hexapoda</taxon>
        <taxon>Insecta</taxon>
        <taxon>Pterygota</taxon>
        <taxon>Neoptera</taxon>
        <taxon>Endopterygota</taxon>
        <taxon>Coleoptera</taxon>
        <taxon>Polyphaga</taxon>
        <taxon>Cucujiformia</taxon>
        <taxon>Curculionidae</taxon>
        <taxon>Dryophthorinae</taxon>
        <taxon>Rhynchophorus</taxon>
    </lineage>
</organism>
<sequence>MAANCSENDRRACTRPNLRNSQRNYRYDGRNRLGRTSEDRCRLGRLKSDTMPLILLSNGFRPGIYANFPIYPVKLLRKRAVKRAVEIEICPIFRGGVVLHEWVLEFFHVRWSSGTYCRCRRSLNATE</sequence>